<dbReference type="SUPFAM" id="SSF53067">
    <property type="entry name" value="Actin-like ATPase domain"/>
    <property type="match status" value="1"/>
</dbReference>
<dbReference type="PANTHER" id="PTHR18964:SF149">
    <property type="entry name" value="BIFUNCTIONAL UDP-N-ACETYLGLUCOSAMINE 2-EPIMERASE_N-ACETYLMANNOSAMINE KINASE"/>
    <property type="match status" value="1"/>
</dbReference>
<evidence type="ECO:0000313" key="4">
    <source>
        <dbReference type="Proteomes" id="UP000608522"/>
    </source>
</evidence>
<keyword evidence="4" id="KW-1185">Reference proteome</keyword>
<feature type="region of interest" description="Disordered" evidence="2">
    <location>
        <begin position="393"/>
        <end position="416"/>
    </location>
</feature>
<dbReference type="Gene3D" id="1.10.10.10">
    <property type="entry name" value="Winged helix-like DNA-binding domain superfamily/Winged helix DNA-binding domain"/>
    <property type="match status" value="1"/>
</dbReference>
<protein>
    <submittedName>
        <fullName evidence="3">Sugar kinase</fullName>
    </submittedName>
</protein>
<dbReference type="InterPro" id="IPR043129">
    <property type="entry name" value="ATPase_NBD"/>
</dbReference>
<sequence>MTRMAGDSRAAANAAAVLRTVLDHGPVARSAIAPLCGLSPAAVSRQTTGLLRAGLLRELPGPGGGVGRPRIPLDLHTGAVGGPVAAGLHIGVPHSTFSLVDLRGQLLARRSFPHEGRPADGLSAAIASGLRRFLHAHESGRPLLGVGAALGGWVGPDEGTVVRHPALGWTRKPLAAELSTALGLPVRVDNHARAVARAEILFGRPEARRSLVHLFIGRVVDAAFGIEGTVHQGPGAAAGDVAHLPVPRSAAACACGRTGCLEATASDTALGAEAVRRGIVPDPSVNLLVDAAATGDPRADRLLRERARAVGRAAALLLDVFNPAVMVVTELASVLDEGYLEEIRAAAMELSHVCDDPERIVVPHAGPAVLPEAAATVLLSQVFQDPFGTAREGEITPTGMVPAERAPLHSSHDGPA</sequence>
<dbReference type="Pfam" id="PF00480">
    <property type="entry name" value="ROK"/>
    <property type="match status" value="1"/>
</dbReference>
<comment type="caution">
    <text evidence="3">The sequence shown here is derived from an EMBL/GenBank/DDBJ whole genome shotgun (WGS) entry which is preliminary data.</text>
</comment>
<dbReference type="InterPro" id="IPR036388">
    <property type="entry name" value="WH-like_DNA-bd_sf"/>
</dbReference>
<evidence type="ECO:0000313" key="3">
    <source>
        <dbReference type="EMBL" id="GHI77111.1"/>
    </source>
</evidence>
<keyword evidence="3" id="KW-0418">Kinase</keyword>
<comment type="similarity">
    <text evidence="1">Belongs to the ROK (NagC/XylR) family.</text>
</comment>
<proteinExistence type="inferred from homology"/>
<accession>A0ABQ3T9R1</accession>
<reference evidence="4" key="1">
    <citation type="submission" date="2023-07" db="EMBL/GenBank/DDBJ databases">
        <title>Whole genome shotgun sequence of Streptomyces spororaveus NBRC 15456.</title>
        <authorList>
            <person name="Komaki H."/>
            <person name="Tamura T."/>
        </authorList>
    </citation>
    <scope>NUCLEOTIDE SEQUENCE [LARGE SCALE GENOMIC DNA]</scope>
    <source>
        <strain evidence="4">NBRC 15456</strain>
    </source>
</reference>
<dbReference type="InterPro" id="IPR036390">
    <property type="entry name" value="WH_DNA-bd_sf"/>
</dbReference>
<dbReference type="PANTHER" id="PTHR18964">
    <property type="entry name" value="ROK (REPRESSOR, ORF, KINASE) FAMILY"/>
    <property type="match status" value="1"/>
</dbReference>
<evidence type="ECO:0000256" key="1">
    <source>
        <dbReference type="ARBA" id="ARBA00006479"/>
    </source>
</evidence>
<dbReference type="SUPFAM" id="SSF46785">
    <property type="entry name" value="Winged helix' DNA-binding domain"/>
    <property type="match status" value="1"/>
</dbReference>
<dbReference type="EMBL" id="BNED01000005">
    <property type="protein sequence ID" value="GHI77111.1"/>
    <property type="molecule type" value="Genomic_DNA"/>
</dbReference>
<dbReference type="Proteomes" id="UP000608522">
    <property type="component" value="Unassembled WGS sequence"/>
</dbReference>
<dbReference type="Gene3D" id="3.30.420.40">
    <property type="match status" value="2"/>
</dbReference>
<organism evidence="3 4">
    <name type="scientific">Streptomyces spororaveus</name>
    <dbReference type="NCBI Taxonomy" id="284039"/>
    <lineage>
        <taxon>Bacteria</taxon>
        <taxon>Bacillati</taxon>
        <taxon>Actinomycetota</taxon>
        <taxon>Actinomycetes</taxon>
        <taxon>Kitasatosporales</taxon>
        <taxon>Streptomycetaceae</taxon>
        <taxon>Streptomyces</taxon>
    </lineage>
</organism>
<keyword evidence="3" id="KW-0808">Transferase</keyword>
<feature type="compositionally biased region" description="Basic and acidic residues" evidence="2">
    <location>
        <begin position="406"/>
        <end position="416"/>
    </location>
</feature>
<dbReference type="GO" id="GO:0016301">
    <property type="term" value="F:kinase activity"/>
    <property type="evidence" value="ECO:0007669"/>
    <property type="project" value="UniProtKB-KW"/>
</dbReference>
<evidence type="ECO:0000256" key="2">
    <source>
        <dbReference type="SAM" id="MobiDB-lite"/>
    </source>
</evidence>
<dbReference type="InterPro" id="IPR000600">
    <property type="entry name" value="ROK"/>
</dbReference>
<name>A0ABQ3T9R1_9ACTN</name>
<gene>
    <name evidence="3" type="ORF">Sspor_26720</name>
</gene>